<evidence type="ECO:0000313" key="12">
    <source>
        <dbReference type="EMBL" id="NKI19012.1"/>
    </source>
</evidence>
<keyword evidence="8" id="KW-0597">Phosphoprotein</keyword>
<proteinExistence type="predicted"/>
<dbReference type="InterPro" id="IPR004358">
    <property type="entry name" value="Sig_transdc_His_kin-like_C"/>
</dbReference>
<dbReference type="SUPFAM" id="SSF47226">
    <property type="entry name" value="Histidine-containing phosphotransfer domain, HPT domain"/>
    <property type="match status" value="1"/>
</dbReference>
<evidence type="ECO:0000256" key="4">
    <source>
        <dbReference type="ARBA" id="ARBA00022692"/>
    </source>
</evidence>
<dbReference type="InterPro" id="IPR029095">
    <property type="entry name" value="NarX-like_N"/>
</dbReference>
<dbReference type="InterPro" id="IPR036641">
    <property type="entry name" value="HPT_dom_sf"/>
</dbReference>
<organism evidence="12 13">
    <name type="scientific">Spongiibacter thalassae</name>
    <dbReference type="NCBI Taxonomy" id="2721624"/>
    <lineage>
        <taxon>Bacteria</taxon>
        <taxon>Pseudomonadati</taxon>
        <taxon>Pseudomonadota</taxon>
        <taxon>Gammaproteobacteria</taxon>
        <taxon>Cellvibrionales</taxon>
        <taxon>Spongiibacteraceae</taxon>
        <taxon>Spongiibacter</taxon>
    </lineage>
</organism>
<dbReference type="PROSITE" id="PS50894">
    <property type="entry name" value="HPT"/>
    <property type="match status" value="1"/>
</dbReference>
<evidence type="ECO:0000313" key="13">
    <source>
        <dbReference type="Proteomes" id="UP000765845"/>
    </source>
</evidence>
<dbReference type="InterPro" id="IPR008207">
    <property type="entry name" value="Sig_transdc_His_kin_Hpt_dom"/>
</dbReference>
<dbReference type="Gene3D" id="3.30.565.10">
    <property type="entry name" value="Histidine kinase-like ATPase, C-terminal domain"/>
    <property type="match status" value="1"/>
</dbReference>
<dbReference type="InterPro" id="IPR051315">
    <property type="entry name" value="Bact_Chemotaxis_CheA"/>
</dbReference>
<keyword evidence="5 9" id="KW-1133">Transmembrane helix</keyword>
<keyword evidence="7 9" id="KW-0472">Membrane</keyword>
<dbReference type="Proteomes" id="UP000765845">
    <property type="component" value="Unassembled WGS sequence"/>
</dbReference>
<dbReference type="EMBL" id="JAAWWK010000006">
    <property type="protein sequence ID" value="NKI19012.1"/>
    <property type="molecule type" value="Genomic_DNA"/>
</dbReference>
<evidence type="ECO:0000256" key="6">
    <source>
        <dbReference type="ARBA" id="ARBA00023012"/>
    </source>
</evidence>
<dbReference type="InterPro" id="IPR005467">
    <property type="entry name" value="His_kinase_dom"/>
</dbReference>
<feature type="transmembrane region" description="Helical" evidence="9">
    <location>
        <begin position="192"/>
        <end position="213"/>
    </location>
</feature>
<evidence type="ECO:0000256" key="8">
    <source>
        <dbReference type="PROSITE-ProRule" id="PRU00110"/>
    </source>
</evidence>
<dbReference type="InterPro" id="IPR036890">
    <property type="entry name" value="HATPase_C_sf"/>
</dbReference>
<evidence type="ECO:0000259" key="11">
    <source>
        <dbReference type="PROSITE" id="PS50894"/>
    </source>
</evidence>
<dbReference type="Pfam" id="PF01627">
    <property type="entry name" value="Hpt"/>
    <property type="match status" value="1"/>
</dbReference>
<dbReference type="PANTHER" id="PTHR43395:SF8">
    <property type="entry name" value="HISTIDINE KINASE"/>
    <property type="match status" value="1"/>
</dbReference>
<feature type="modified residue" description="Phosphohistidine" evidence="8">
    <location>
        <position position="428"/>
    </location>
</feature>
<dbReference type="PANTHER" id="PTHR43395">
    <property type="entry name" value="SENSOR HISTIDINE KINASE CHEA"/>
    <property type="match status" value="1"/>
</dbReference>
<reference evidence="12 13" key="1">
    <citation type="submission" date="2020-04" db="EMBL/GenBank/DDBJ databases">
        <authorList>
            <person name="Yoon J."/>
        </authorList>
    </citation>
    <scope>NUCLEOTIDE SEQUENCE [LARGE SCALE GENOMIC DNA]</scope>
    <source>
        <strain evidence="12 13">KMU-166</strain>
    </source>
</reference>
<evidence type="ECO:0000256" key="2">
    <source>
        <dbReference type="ARBA" id="ARBA00004141"/>
    </source>
</evidence>
<feature type="transmembrane region" description="Helical" evidence="9">
    <location>
        <begin position="12"/>
        <end position="32"/>
    </location>
</feature>
<keyword evidence="6" id="KW-0902">Two-component regulatory system</keyword>
<dbReference type="InterPro" id="IPR003594">
    <property type="entry name" value="HATPase_dom"/>
</dbReference>
<name>A0ABX1GKN6_9GAMM</name>
<dbReference type="Pfam" id="PF13675">
    <property type="entry name" value="PilJ"/>
    <property type="match status" value="1"/>
</dbReference>
<keyword evidence="4 9" id="KW-0812">Transmembrane</keyword>
<dbReference type="Gene3D" id="3.30.450.20">
    <property type="entry name" value="PAS domain"/>
    <property type="match status" value="1"/>
</dbReference>
<evidence type="ECO:0000256" key="5">
    <source>
        <dbReference type="ARBA" id="ARBA00022989"/>
    </source>
</evidence>
<evidence type="ECO:0000256" key="3">
    <source>
        <dbReference type="ARBA" id="ARBA00012438"/>
    </source>
</evidence>
<dbReference type="RefSeq" id="WP_168451516.1">
    <property type="nucleotide sequence ID" value="NZ_JAAWWK010000006.1"/>
</dbReference>
<keyword evidence="13" id="KW-1185">Reference proteome</keyword>
<evidence type="ECO:0000256" key="9">
    <source>
        <dbReference type="SAM" id="Phobius"/>
    </source>
</evidence>
<comment type="catalytic activity">
    <reaction evidence="1">
        <text>ATP + protein L-histidine = ADP + protein N-phospho-L-histidine.</text>
        <dbReference type="EC" id="2.7.13.3"/>
    </reaction>
</comment>
<accession>A0ABX1GKN6</accession>
<dbReference type="Pfam" id="PF02518">
    <property type="entry name" value="HATPase_c"/>
    <property type="match status" value="1"/>
</dbReference>
<feature type="domain" description="HPt" evidence="11">
    <location>
        <begin position="380"/>
        <end position="491"/>
    </location>
</feature>
<evidence type="ECO:0000256" key="1">
    <source>
        <dbReference type="ARBA" id="ARBA00000085"/>
    </source>
</evidence>
<feature type="domain" description="Histidine kinase" evidence="10">
    <location>
        <begin position="555"/>
        <end position="692"/>
    </location>
</feature>
<dbReference type="SMART" id="SM00387">
    <property type="entry name" value="HATPase_c"/>
    <property type="match status" value="1"/>
</dbReference>
<protein>
    <recommendedName>
        <fullName evidence="3">histidine kinase</fullName>
        <ecNumber evidence="3">2.7.13.3</ecNumber>
    </recommendedName>
</protein>
<comment type="subcellular location">
    <subcellularLocation>
        <location evidence="2">Membrane</location>
        <topology evidence="2">Multi-pass membrane protein</topology>
    </subcellularLocation>
</comment>
<evidence type="ECO:0000259" key="10">
    <source>
        <dbReference type="PROSITE" id="PS50109"/>
    </source>
</evidence>
<gene>
    <name evidence="12" type="ORF">HCU74_16510</name>
</gene>
<dbReference type="PROSITE" id="PS50109">
    <property type="entry name" value="HIS_KIN"/>
    <property type="match status" value="1"/>
</dbReference>
<evidence type="ECO:0000256" key="7">
    <source>
        <dbReference type="ARBA" id="ARBA00023136"/>
    </source>
</evidence>
<comment type="caution">
    <text evidence="12">The sequence shown here is derived from an EMBL/GenBank/DDBJ whole genome shotgun (WGS) entry which is preliminary data.</text>
</comment>
<dbReference type="PRINTS" id="PR00344">
    <property type="entry name" value="BCTRLSENSOR"/>
</dbReference>
<sequence>MKLDFGKYRGIIVSVALFLLLDASVLLMNFYISFEISEDAVGVNLAGRQRMLSQRMMKSLLDLDAADSVEQRQLAMAELSQTVALFDNTLRAFASGGETLSAEGHGVMLGAVNSPAGRQALEEAKTLWLPFLQRLDPLIDRHSLGGDASYAARLHNAVAYGRANNLTLLRLMNALTVDLENVAASKAKRLRLIQTVGISLAVLNFFIIMFHFLRQLRESDSKIELARQETREILDTVNEGLFLLDRDQHIGSQYSHALLNILGQRELEGVAFAELLDGIVSDRDRNTAAGFIKLLFDPRKKQKLIGDLNPLRQVEVHIPQPDGSFANKHLSFGFSRVVIDGEIVHVLVTVQDISRQIKLADELEAAKVQGEEQLELLSTILQSNGDLLRHFLSNSFASFQKINGLLKQPAKTHQQYIDKANQIFALIHNYKGEAAALELHRFARQAHQFEELLDGLRRSAELSGNDFLGLVVHLNKLIAQTETIQGLVEKLGTLGLSGTSQVASSSATYAYPHWSLFAEQVAERQGKEVELLCSGFNDVPLPKTMEAALNTLTVQLIRNAISHGIETPEQRRLAQKPPRGEVDVRLLARADGSIQLSVEDDGDGIDRQAVIDTAVDRGLIDGAAAESLDSKAIMNLIFHPQLSTRSEVDEDAGRGVGMHAIREVVRELGGRVTIQSRRGRGTRFQLFFPAEINAVKSAA</sequence>
<dbReference type="EC" id="2.7.13.3" evidence="3"/>
<dbReference type="SUPFAM" id="SSF55874">
    <property type="entry name" value="ATPase domain of HSP90 chaperone/DNA topoisomerase II/histidine kinase"/>
    <property type="match status" value="1"/>
</dbReference>
<dbReference type="Gene3D" id="1.20.120.160">
    <property type="entry name" value="HPT domain"/>
    <property type="match status" value="1"/>
</dbReference>